<reference evidence="1 2" key="1">
    <citation type="submission" date="2006-07" db="EMBL/GenBank/DDBJ databases">
        <title>Annotation of the draft genome assembly of Chlorobium ferroxidans DSM 13031.</title>
        <authorList>
            <consortium name="US DOE Joint Genome Institute (JGI-ORNL)"/>
            <person name="Larimer F."/>
            <person name="Land M."/>
            <person name="Hauser L."/>
        </authorList>
    </citation>
    <scope>NUCLEOTIDE SEQUENCE [LARGE SCALE GENOMIC DNA]</scope>
    <source>
        <strain evidence="1 2">DSM 13031</strain>
    </source>
</reference>
<dbReference type="EMBL" id="AASE01000001">
    <property type="protein sequence ID" value="EAT59974.1"/>
    <property type="molecule type" value="Genomic_DNA"/>
</dbReference>
<dbReference type="PANTHER" id="PTHR38477">
    <property type="entry name" value="HYPOTHETICAL EXPORTED PROTEIN"/>
    <property type="match status" value="1"/>
</dbReference>
<sequence>MLPEKVSPQAYRAALVALRSYRSAHPEENPRYLAVVDYSKPSYLKRMALVELKTGEQSFYRVAHGRNSGELYALRFSDTPESNMSSLGLFRVHETYSGDHGKALRLEGLDSTVNVNAFMRDIVLHSAGYVSLFTIIENLLTFNGPRIGRSNGCFVVATGDIDEVAEKLASDGFIFVWAKEVQGAERR</sequence>
<keyword evidence="2" id="KW-1185">Reference proteome</keyword>
<dbReference type="Pfam" id="PF13645">
    <property type="entry name" value="YkuD_2"/>
    <property type="match status" value="1"/>
</dbReference>
<reference evidence="1 2" key="2">
    <citation type="submission" date="2006-07" db="EMBL/GenBank/DDBJ databases">
        <title>Sequencing of the draft genome and assembly of Chlorobium ferroxidans DSM 13031.</title>
        <authorList>
            <consortium name="US DOE Joint Genome Institute (JGI-PGF)"/>
            <person name="Copeland A."/>
            <person name="Lucas S."/>
            <person name="Lapidus A."/>
            <person name="Barry K."/>
            <person name="Glavina del Rio T."/>
            <person name="Dalin E."/>
            <person name="Tice H."/>
            <person name="Bruce D."/>
            <person name="Pitluck S."/>
            <person name="Richardson P."/>
        </authorList>
    </citation>
    <scope>NUCLEOTIDE SEQUENCE [LARGE SCALE GENOMIC DNA]</scope>
    <source>
        <strain evidence="1 2">DSM 13031</strain>
    </source>
</reference>
<dbReference type="PANTHER" id="PTHR38477:SF1">
    <property type="entry name" value="MUREIN L,D-TRANSPEPTIDASE CATALYTIC DOMAIN FAMILY PROTEIN"/>
    <property type="match status" value="1"/>
</dbReference>
<dbReference type="AlphaFoldDB" id="Q0YUQ8"/>
<gene>
    <name evidence="1" type="ORF">CferDRAFT_1981</name>
</gene>
<protein>
    <recommendedName>
        <fullName evidence="3">Twin-arginine translocation pathway signal</fullName>
    </recommendedName>
</protein>
<accession>Q0YUQ8</accession>
<proteinExistence type="predicted"/>
<name>Q0YUQ8_9CHLB</name>
<evidence type="ECO:0008006" key="3">
    <source>
        <dbReference type="Google" id="ProtNLM"/>
    </source>
</evidence>
<organism evidence="1 2">
    <name type="scientific">Chlorobium ferrooxidans DSM 13031</name>
    <dbReference type="NCBI Taxonomy" id="377431"/>
    <lineage>
        <taxon>Bacteria</taxon>
        <taxon>Pseudomonadati</taxon>
        <taxon>Chlorobiota</taxon>
        <taxon>Chlorobiia</taxon>
        <taxon>Chlorobiales</taxon>
        <taxon>Chlorobiaceae</taxon>
        <taxon>Chlorobium/Pelodictyon group</taxon>
        <taxon>Chlorobium</taxon>
    </lineage>
</organism>
<dbReference type="OrthoDB" id="9815195at2"/>
<dbReference type="Proteomes" id="UP000004162">
    <property type="component" value="Unassembled WGS sequence"/>
</dbReference>
<comment type="caution">
    <text evidence="1">The sequence shown here is derived from an EMBL/GenBank/DDBJ whole genome shotgun (WGS) entry which is preliminary data.</text>
</comment>
<evidence type="ECO:0000313" key="1">
    <source>
        <dbReference type="EMBL" id="EAT59974.1"/>
    </source>
</evidence>
<evidence type="ECO:0000313" key="2">
    <source>
        <dbReference type="Proteomes" id="UP000004162"/>
    </source>
</evidence>
<dbReference type="InterPro" id="IPR032676">
    <property type="entry name" value="YkuD_2"/>
</dbReference>